<comment type="function">
    <text evidence="4">Part of the outer membrane protein assembly complex, which is involved in assembly and insertion of beta-barrel proteins into the outer membrane.</text>
</comment>
<evidence type="ECO:0000313" key="8">
    <source>
        <dbReference type="Proteomes" id="UP000295361"/>
    </source>
</evidence>
<dbReference type="InterPro" id="IPR026592">
    <property type="entry name" value="BamE"/>
</dbReference>
<evidence type="ECO:0000256" key="3">
    <source>
        <dbReference type="ARBA" id="ARBA00023237"/>
    </source>
</evidence>
<keyword evidence="3 4" id="KW-0998">Cell outer membrane</keyword>
<feature type="domain" description="Outer membrane protein assembly factor BamE" evidence="6">
    <location>
        <begin position="23"/>
        <end position="89"/>
    </location>
</feature>
<dbReference type="InterPro" id="IPR037873">
    <property type="entry name" value="BamE-like"/>
</dbReference>
<evidence type="ECO:0000256" key="2">
    <source>
        <dbReference type="ARBA" id="ARBA00023136"/>
    </source>
</evidence>
<organism evidence="7 8">
    <name type="scientific">Roseateles toxinivorans</name>
    <dbReference type="NCBI Taxonomy" id="270368"/>
    <lineage>
        <taxon>Bacteria</taxon>
        <taxon>Pseudomonadati</taxon>
        <taxon>Pseudomonadota</taxon>
        <taxon>Betaproteobacteria</taxon>
        <taxon>Burkholderiales</taxon>
        <taxon>Sphaerotilaceae</taxon>
        <taxon>Roseateles</taxon>
    </lineage>
</organism>
<gene>
    <name evidence="4" type="primary">bamE</name>
    <name evidence="7" type="ORF">DES47_102626</name>
</gene>
<reference evidence="7 8" key="1">
    <citation type="submission" date="2019-03" db="EMBL/GenBank/DDBJ databases">
        <title>Genomic Encyclopedia of Type Strains, Phase IV (KMG-IV): sequencing the most valuable type-strain genomes for metagenomic binning, comparative biology and taxonomic classification.</title>
        <authorList>
            <person name="Goeker M."/>
        </authorList>
    </citation>
    <scope>NUCLEOTIDE SEQUENCE [LARGE SCALE GENOMIC DNA]</scope>
    <source>
        <strain evidence="7 8">DSM 16998</strain>
    </source>
</reference>
<feature type="region of interest" description="Disordered" evidence="5">
    <location>
        <begin position="132"/>
        <end position="156"/>
    </location>
</feature>
<evidence type="ECO:0000313" key="7">
    <source>
        <dbReference type="EMBL" id="TDP72880.1"/>
    </source>
</evidence>
<dbReference type="AlphaFoldDB" id="A0A4R6QPS7"/>
<dbReference type="InParanoid" id="A0A4R6QPS7"/>
<dbReference type="GO" id="GO:0051205">
    <property type="term" value="P:protein insertion into membrane"/>
    <property type="evidence" value="ECO:0007669"/>
    <property type="project" value="UniProtKB-UniRule"/>
</dbReference>
<dbReference type="GO" id="GO:0030674">
    <property type="term" value="F:protein-macromolecule adaptor activity"/>
    <property type="evidence" value="ECO:0007669"/>
    <property type="project" value="TreeGrafter"/>
</dbReference>
<evidence type="ECO:0000259" key="6">
    <source>
        <dbReference type="Pfam" id="PF04355"/>
    </source>
</evidence>
<accession>A0A4R6QPS7</accession>
<proteinExistence type="inferred from homology"/>
<keyword evidence="2 4" id="KW-0472">Membrane</keyword>
<dbReference type="Proteomes" id="UP000295361">
    <property type="component" value="Unassembled WGS sequence"/>
</dbReference>
<dbReference type="EMBL" id="SNXS01000002">
    <property type="protein sequence ID" value="TDP72880.1"/>
    <property type="molecule type" value="Genomic_DNA"/>
</dbReference>
<dbReference type="GO" id="GO:1990063">
    <property type="term" value="C:Bam protein complex"/>
    <property type="evidence" value="ECO:0007669"/>
    <property type="project" value="TreeGrafter"/>
</dbReference>
<evidence type="ECO:0000256" key="4">
    <source>
        <dbReference type="HAMAP-Rule" id="MF_00925"/>
    </source>
</evidence>
<name>A0A4R6QPS7_9BURK</name>
<comment type="caution">
    <text evidence="7">The sequence shown here is derived from an EMBL/GenBank/DDBJ whole genome shotgun (WGS) entry which is preliminary data.</text>
</comment>
<dbReference type="GO" id="GO:0043165">
    <property type="term" value="P:Gram-negative-bacterium-type cell outer membrane assembly"/>
    <property type="evidence" value="ECO:0007669"/>
    <property type="project" value="UniProtKB-UniRule"/>
</dbReference>
<keyword evidence="1 4" id="KW-0732">Signal</keyword>
<dbReference type="PANTHER" id="PTHR37482">
    <property type="entry name" value="OUTER MEMBRANE PROTEIN ASSEMBLY FACTOR BAME"/>
    <property type="match status" value="1"/>
</dbReference>
<keyword evidence="8" id="KW-1185">Reference proteome</keyword>
<dbReference type="PANTHER" id="PTHR37482:SF1">
    <property type="entry name" value="OUTER MEMBRANE PROTEIN ASSEMBLY FACTOR BAME"/>
    <property type="match status" value="1"/>
</dbReference>
<dbReference type="HAMAP" id="MF_00925">
    <property type="entry name" value="OM_assembly_BamE"/>
    <property type="match status" value="1"/>
</dbReference>
<evidence type="ECO:0000256" key="5">
    <source>
        <dbReference type="SAM" id="MobiDB-lite"/>
    </source>
</evidence>
<evidence type="ECO:0000256" key="1">
    <source>
        <dbReference type="ARBA" id="ARBA00022729"/>
    </source>
</evidence>
<dbReference type="RefSeq" id="WP_243748225.1">
    <property type="nucleotide sequence ID" value="NZ_SNXS01000002.1"/>
</dbReference>
<comment type="similarity">
    <text evidence="4">Belongs to the BamE family.</text>
</comment>
<dbReference type="InterPro" id="IPR007450">
    <property type="entry name" value="BamE_dom"/>
</dbReference>
<protein>
    <recommendedName>
        <fullName evidence="4">Outer membrane protein assembly factor BamE</fullName>
    </recommendedName>
</protein>
<comment type="subcellular location">
    <subcellularLocation>
        <location evidence="4">Cell outer membrane</location>
    </subcellularLocation>
</comment>
<dbReference type="Pfam" id="PF04355">
    <property type="entry name" value="BamE"/>
    <property type="match status" value="1"/>
</dbReference>
<comment type="subunit">
    <text evidence="4">Part of the Bam complex.</text>
</comment>
<sequence>MPSVTADRVLGIVTPYKVEVVQGNVLTKEMVAQVKPGMNRSQVRDLLGSPLLADIFHAERWDYVFSIRRQGAEPQNRKVIAIFDGENLKSLDVPGDLPSESDFVASITTFKRRGDLPKLALTEDERKALPVPAKVAQPAAEPVGAVRSYPPLEPKS</sequence>
<dbReference type="Gene3D" id="3.30.1450.10">
    <property type="match status" value="1"/>
</dbReference>